<feature type="compositionally biased region" description="Polar residues" evidence="1">
    <location>
        <begin position="161"/>
        <end position="178"/>
    </location>
</feature>
<dbReference type="Proteomes" id="UP000559027">
    <property type="component" value="Unassembled WGS sequence"/>
</dbReference>
<evidence type="ECO:0000256" key="1">
    <source>
        <dbReference type="SAM" id="MobiDB-lite"/>
    </source>
</evidence>
<dbReference type="AlphaFoldDB" id="A0A8H5G640"/>
<proteinExistence type="predicted"/>
<feature type="compositionally biased region" description="Polar residues" evidence="1">
    <location>
        <begin position="197"/>
        <end position="210"/>
    </location>
</feature>
<feature type="compositionally biased region" description="Polar residues" evidence="1">
    <location>
        <begin position="92"/>
        <end position="114"/>
    </location>
</feature>
<evidence type="ECO:0000313" key="3">
    <source>
        <dbReference type="Proteomes" id="UP000559027"/>
    </source>
</evidence>
<dbReference type="OrthoDB" id="3261714at2759"/>
<accession>A0A8H5G640</accession>
<feature type="compositionally biased region" description="Polar residues" evidence="1">
    <location>
        <begin position="298"/>
        <end position="315"/>
    </location>
</feature>
<feature type="compositionally biased region" description="Polar residues" evidence="1">
    <location>
        <begin position="29"/>
        <end position="46"/>
    </location>
</feature>
<feature type="region of interest" description="Disordered" evidence="1">
    <location>
        <begin position="222"/>
        <end position="332"/>
    </location>
</feature>
<reference evidence="2 3" key="1">
    <citation type="journal article" date="2020" name="ISME J.">
        <title>Uncovering the hidden diversity of litter-decomposition mechanisms in mushroom-forming fungi.</title>
        <authorList>
            <person name="Floudas D."/>
            <person name="Bentzer J."/>
            <person name="Ahren D."/>
            <person name="Johansson T."/>
            <person name="Persson P."/>
            <person name="Tunlid A."/>
        </authorList>
    </citation>
    <scope>NUCLEOTIDE SEQUENCE [LARGE SCALE GENOMIC DNA]</scope>
    <source>
        <strain evidence="2 3">CBS 146.42</strain>
    </source>
</reference>
<evidence type="ECO:0008006" key="4">
    <source>
        <dbReference type="Google" id="ProtNLM"/>
    </source>
</evidence>
<comment type="caution">
    <text evidence="2">The sequence shown here is derived from an EMBL/GenBank/DDBJ whole genome shotgun (WGS) entry which is preliminary data.</text>
</comment>
<keyword evidence="3" id="KW-1185">Reference proteome</keyword>
<feature type="region of interest" description="Disordered" evidence="1">
    <location>
        <begin position="1"/>
        <end position="115"/>
    </location>
</feature>
<dbReference type="EMBL" id="JAACJO010000004">
    <property type="protein sequence ID" value="KAF5359104.1"/>
    <property type="molecule type" value="Genomic_DNA"/>
</dbReference>
<feature type="region of interest" description="Disordered" evidence="1">
    <location>
        <begin position="161"/>
        <end position="210"/>
    </location>
</feature>
<name>A0A8H5G640_9AGAR</name>
<evidence type="ECO:0000313" key="2">
    <source>
        <dbReference type="EMBL" id="KAF5359104.1"/>
    </source>
</evidence>
<protein>
    <recommendedName>
        <fullName evidence="4">Extracellular mutant protein 11 C-terminal domain-containing protein</fullName>
    </recommendedName>
</protein>
<gene>
    <name evidence="2" type="ORF">D9756_002963</name>
</gene>
<feature type="compositionally biased region" description="Polar residues" evidence="1">
    <location>
        <begin position="265"/>
        <end position="274"/>
    </location>
</feature>
<organism evidence="2 3">
    <name type="scientific">Leucocoprinus leucothites</name>
    <dbReference type="NCBI Taxonomy" id="201217"/>
    <lineage>
        <taxon>Eukaryota</taxon>
        <taxon>Fungi</taxon>
        <taxon>Dikarya</taxon>
        <taxon>Basidiomycota</taxon>
        <taxon>Agaricomycotina</taxon>
        <taxon>Agaricomycetes</taxon>
        <taxon>Agaricomycetidae</taxon>
        <taxon>Agaricales</taxon>
        <taxon>Agaricineae</taxon>
        <taxon>Agaricaceae</taxon>
        <taxon>Leucocoprinus</taxon>
    </lineage>
</organism>
<sequence>MSARMPFMPLSGQPKASSTPGNSPAFAPNQGNPLHRSSAQLTNPNPDTAPRIETDTLPPAGPIGPPKAHRTYSHSGNSAPKNLFQLAGANLSRPQTTAPSHNPLSGPRQTNKSLGMNDDNNAHIDKIISPAPVRVSSEQLPILTSQGLMFKAPALPSHINNFLRDTSPDESMSDSGFSNAHILSGMHPQHQDGGTPVRQQPTPDSSGVSNELMQADHSSLFRTSTPHKHRNGQTQENIHGFEPSMVGPQRVFPQTYGPDDAYSQIYAQQQQVSTNRKHTRDRYATDGDPAQPAKRQRNSTSGRSMYTSASNSGDSLEQFPRPVSATPQSNTWQDLFGFDGDKMLRDQAEHFHNRVSIWQGATEEEWIAGGEELVHRLQNILQKTQDFMKRKQALFTDLEGKVIKHQDLLEDRRKALNTARDSLLNDSQSVIGGQDPK</sequence>